<proteinExistence type="predicted"/>
<dbReference type="InterPro" id="IPR011250">
    <property type="entry name" value="OMP/PagP_B-barrel"/>
</dbReference>
<protein>
    <submittedName>
        <fullName evidence="2">Outer membrane beta-barrel protein</fullName>
    </submittedName>
</protein>
<dbReference type="Gene3D" id="2.40.160.20">
    <property type="match status" value="1"/>
</dbReference>
<dbReference type="AlphaFoldDB" id="A0A347VPS3"/>
<name>A0A347VPS3_9HELI</name>
<organism evidence="2 3">
    <name type="scientific">Helicobacter saguini</name>
    <dbReference type="NCBI Taxonomy" id="1548018"/>
    <lineage>
        <taxon>Bacteria</taxon>
        <taxon>Pseudomonadati</taxon>
        <taxon>Campylobacterota</taxon>
        <taxon>Epsilonproteobacteria</taxon>
        <taxon>Campylobacterales</taxon>
        <taxon>Helicobacteraceae</taxon>
        <taxon>Helicobacter</taxon>
    </lineage>
</organism>
<gene>
    <name evidence="2" type="ORF">LS64_009375</name>
</gene>
<feature type="chain" id="PRO_5030063536" evidence="1">
    <location>
        <begin position="30"/>
        <end position="263"/>
    </location>
</feature>
<dbReference type="RefSeq" id="WP_034573302.1">
    <property type="nucleotide sequence ID" value="NZ_QBIU01000002.1"/>
</dbReference>
<dbReference type="Pfam" id="PF01856">
    <property type="entry name" value="HP_OMP"/>
    <property type="match status" value="1"/>
</dbReference>
<dbReference type="Proteomes" id="UP000029714">
    <property type="component" value="Unassembled WGS sequence"/>
</dbReference>
<reference evidence="2 3" key="1">
    <citation type="journal article" date="2014" name="Genome Announc.">
        <title>Draft genome sequences of eight enterohepatic helicobacter species isolated from both laboratory and wild rodents.</title>
        <authorList>
            <person name="Sheh A."/>
            <person name="Shen Z."/>
            <person name="Fox J.G."/>
        </authorList>
    </citation>
    <scope>NUCLEOTIDE SEQUENCE [LARGE SCALE GENOMIC DNA]</scope>
    <source>
        <strain evidence="2 3">MIT 97-6194</strain>
    </source>
</reference>
<sequence>MVNSVRKLVVNSVVAFGLSAIIMPNVALAFDEFSSTPYRYEYGGVPSTSYKQKGSFIAGLKVGADISYFRPRSASITFNGPYGPMATLNYSDAGNIISLGFAAGLEVGYQHPITDNMGFRYYLDYFYSRTSASKTMSVQGNNADVNIDINSHMAFANIDYYYNFTDNFAFSIGLGLGYHTMRPYLSANVTGTDGVSRTNNFNDKYGGSFALPINIGFSYDFLSSHRLTLSAKIPTLFLEYNSAQLGYIDIRSFIVSVGHSLVF</sequence>
<dbReference type="EMBL" id="JRMP02000016">
    <property type="protein sequence ID" value="TLD92992.1"/>
    <property type="molecule type" value="Genomic_DNA"/>
</dbReference>
<keyword evidence="3" id="KW-1185">Reference proteome</keyword>
<dbReference type="InterPro" id="IPR002718">
    <property type="entry name" value="OMP_Helicobacter"/>
</dbReference>
<comment type="caution">
    <text evidence="2">The sequence shown here is derived from an EMBL/GenBank/DDBJ whole genome shotgun (WGS) entry which is preliminary data.</text>
</comment>
<evidence type="ECO:0000313" key="2">
    <source>
        <dbReference type="EMBL" id="TLD92992.1"/>
    </source>
</evidence>
<reference evidence="2 3" key="2">
    <citation type="journal article" date="2016" name="Infect. Immun.">
        <title>Helicobacter saguini, a Novel Helicobacter Isolated from Cotton-Top Tamarins with Ulcerative Colitis, Has Proinflammatory Properties and Induces Typhlocolitis and Dysplasia in Gnotobiotic IL-10-/- Mice.</title>
        <authorList>
            <person name="Shen Z."/>
            <person name="Mannion A."/>
            <person name="Whary M.T."/>
            <person name="Muthupalani S."/>
            <person name="Sheh A."/>
            <person name="Feng Y."/>
            <person name="Gong G."/>
            <person name="Vandamme P."/>
            <person name="Holcombe H.R."/>
            <person name="Paster B.J."/>
            <person name="Fox J.G."/>
        </authorList>
    </citation>
    <scope>NUCLEOTIDE SEQUENCE [LARGE SCALE GENOMIC DNA]</scope>
    <source>
        <strain evidence="2 3">MIT 97-6194</strain>
    </source>
</reference>
<feature type="signal peptide" evidence="1">
    <location>
        <begin position="1"/>
        <end position="29"/>
    </location>
</feature>
<evidence type="ECO:0000256" key="1">
    <source>
        <dbReference type="SAM" id="SignalP"/>
    </source>
</evidence>
<keyword evidence="1" id="KW-0732">Signal</keyword>
<accession>A0A347VPS3</accession>
<evidence type="ECO:0000313" key="3">
    <source>
        <dbReference type="Proteomes" id="UP000029714"/>
    </source>
</evidence>
<dbReference type="OrthoDB" id="5323004at2"/>
<dbReference type="SUPFAM" id="SSF56925">
    <property type="entry name" value="OMPA-like"/>
    <property type="match status" value="1"/>
</dbReference>